<protein>
    <recommendedName>
        <fullName evidence="4">Retrotransposon gag domain-containing protein</fullName>
    </recommendedName>
</protein>
<keyword evidence="3" id="KW-1185">Reference proteome</keyword>
<feature type="compositionally biased region" description="Polar residues" evidence="1">
    <location>
        <begin position="205"/>
        <end position="217"/>
    </location>
</feature>
<accession>A0ABD2UF41</accession>
<comment type="caution">
    <text evidence="2">The sequence shown here is derived from an EMBL/GenBank/DDBJ whole genome shotgun (WGS) entry which is preliminary data.</text>
</comment>
<organism evidence="2 3">
    <name type="scientific">Solanum stoloniferum</name>
    <dbReference type="NCBI Taxonomy" id="62892"/>
    <lineage>
        <taxon>Eukaryota</taxon>
        <taxon>Viridiplantae</taxon>
        <taxon>Streptophyta</taxon>
        <taxon>Embryophyta</taxon>
        <taxon>Tracheophyta</taxon>
        <taxon>Spermatophyta</taxon>
        <taxon>Magnoliopsida</taxon>
        <taxon>eudicotyledons</taxon>
        <taxon>Gunneridae</taxon>
        <taxon>Pentapetalae</taxon>
        <taxon>asterids</taxon>
        <taxon>lamiids</taxon>
        <taxon>Solanales</taxon>
        <taxon>Solanaceae</taxon>
        <taxon>Solanoideae</taxon>
        <taxon>Solaneae</taxon>
        <taxon>Solanum</taxon>
    </lineage>
</organism>
<feature type="compositionally biased region" description="Polar residues" evidence="1">
    <location>
        <begin position="171"/>
        <end position="197"/>
    </location>
</feature>
<dbReference type="PANTHER" id="PTHR34222:SF97">
    <property type="entry name" value="CATALYTIC REGION, PUTATIVE-RELATED"/>
    <property type="match status" value="1"/>
</dbReference>
<evidence type="ECO:0000313" key="2">
    <source>
        <dbReference type="EMBL" id="KAL3367370.1"/>
    </source>
</evidence>
<evidence type="ECO:0000256" key="1">
    <source>
        <dbReference type="SAM" id="MobiDB-lite"/>
    </source>
</evidence>
<gene>
    <name evidence="2" type="ORF">AABB24_011879</name>
</gene>
<feature type="region of interest" description="Disordered" evidence="1">
    <location>
        <begin position="165"/>
        <end position="217"/>
    </location>
</feature>
<evidence type="ECO:0000313" key="3">
    <source>
        <dbReference type="Proteomes" id="UP001627284"/>
    </source>
</evidence>
<name>A0ABD2UF41_9SOLN</name>
<proteinExistence type="predicted"/>
<dbReference type="AlphaFoldDB" id="A0ABD2UF41"/>
<evidence type="ECO:0008006" key="4">
    <source>
        <dbReference type="Google" id="ProtNLM"/>
    </source>
</evidence>
<dbReference type="PANTHER" id="PTHR34222">
    <property type="entry name" value="GAG_PRE-INTEGRS DOMAIN-CONTAINING PROTEIN"/>
    <property type="match status" value="1"/>
</dbReference>
<dbReference type="Proteomes" id="UP001627284">
    <property type="component" value="Unassembled WGS sequence"/>
</dbReference>
<reference evidence="2 3" key="1">
    <citation type="submission" date="2024-05" db="EMBL/GenBank/DDBJ databases">
        <title>De novo assembly of an allotetraploid wild potato.</title>
        <authorList>
            <person name="Hosaka A.J."/>
        </authorList>
    </citation>
    <scope>NUCLEOTIDE SEQUENCE [LARGE SCALE GENOMIC DNA]</scope>
    <source>
        <tissue evidence="2">Young leaves</tissue>
    </source>
</reference>
<sequence length="281" mass="31155">MQQGTTSVSEYYTRLKTLWDKFDKLVPAPCCNCEVSKGFVTHMNRQKVYQFLMGLNESYQQARSQILMVDPLPTINHVYSMIVGDECQKAVVKCTTSLGMTSISSDPSVAMYSKTGSNSGVSNNTGVNQKFKRHSILICDFCKYKGYSKEFCYKVVGYPPDFKSKRKVQGGSISPPGNHSNQYPSAQANFTYGLNTNIPPPGWGTPSNPQQHSSEGSNVNLKISKAEKEVQQMLQGCTFTKDQYDHILKMVQQKSDVPTVSTSCNTASTIGALQWKGEGSW</sequence>
<dbReference type="EMBL" id="JBJKTR010000006">
    <property type="protein sequence ID" value="KAL3367370.1"/>
    <property type="molecule type" value="Genomic_DNA"/>
</dbReference>